<dbReference type="OrthoDB" id="9790554at2"/>
<comment type="catalytic activity">
    <reaction evidence="4">
        <text>[glutaredoxin]-dithiol + arsenate + glutathione + H(+) = glutathionyl-S-S-[glutaredoxin] + arsenite + H2O</text>
        <dbReference type="Rhea" id="RHEA:22016"/>
        <dbReference type="Rhea" id="RHEA-COMP:10729"/>
        <dbReference type="Rhea" id="RHEA-COMP:17668"/>
        <dbReference type="ChEBI" id="CHEBI:15377"/>
        <dbReference type="ChEBI" id="CHEBI:15378"/>
        <dbReference type="ChEBI" id="CHEBI:29242"/>
        <dbReference type="ChEBI" id="CHEBI:29950"/>
        <dbReference type="ChEBI" id="CHEBI:48597"/>
        <dbReference type="ChEBI" id="CHEBI:57925"/>
        <dbReference type="ChEBI" id="CHEBI:146199"/>
        <dbReference type="EC" id="1.20.4.1"/>
    </reaction>
</comment>
<comment type="similarity">
    <text evidence="1 3 4">Belongs to the ArsC family.</text>
</comment>
<dbReference type="Proteomes" id="UP000184074">
    <property type="component" value="Unassembled WGS sequence"/>
</dbReference>
<evidence type="ECO:0000256" key="3">
    <source>
        <dbReference type="PROSITE-ProRule" id="PRU01282"/>
    </source>
</evidence>
<dbReference type="STRING" id="1508389.SAMN05444003_3017"/>
<protein>
    <recommendedName>
        <fullName evidence="4">Arsenate reductase</fullName>
        <ecNumber evidence="4">1.20.4.1</ecNumber>
    </recommendedName>
</protein>
<dbReference type="Pfam" id="PF03960">
    <property type="entry name" value="ArsC"/>
    <property type="match status" value="1"/>
</dbReference>
<sequence length="112" mass="12461">MTTIWHNPRCSKSRQTLALLEENGVQAKIRVYLKERPTEAELRETLAKLGVTAAQIVRTGEKTFKDLELKNADDDTLIAAMVSNPILIERPIVIKGDKAVVGRPPENVLSLL</sequence>
<dbReference type="Gene3D" id="3.40.30.10">
    <property type="entry name" value="Glutaredoxin"/>
    <property type="match status" value="1"/>
</dbReference>
<dbReference type="InterPro" id="IPR036249">
    <property type="entry name" value="Thioredoxin-like_sf"/>
</dbReference>
<dbReference type="EMBL" id="FQXB01000006">
    <property type="protein sequence ID" value="SHH38945.1"/>
    <property type="molecule type" value="Genomic_DNA"/>
</dbReference>
<dbReference type="InterPro" id="IPR006660">
    <property type="entry name" value="Arsenate_reductase-like"/>
</dbReference>
<organism evidence="5 6">
    <name type="scientific">Cognatiyoonia sediminum</name>
    <dbReference type="NCBI Taxonomy" id="1508389"/>
    <lineage>
        <taxon>Bacteria</taxon>
        <taxon>Pseudomonadati</taxon>
        <taxon>Pseudomonadota</taxon>
        <taxon>Alphaproteobacteria</taxon>
        <taxon>Rhodobacterales</taxon>
        <taxon>Paracoccaceae</taxon>
        <taxon>Cognatiyoonia</taxon>
    </lineage>
</organism>
<proteinExistence type="inferred from homology"/>
<dbReference type="EC" id="1.20.4.1" evidence="4"/>
<evidence type="ECO:0000313" key="5">
    <source>
        <dbReference type="EMBL" id="SHH38945.1"/>
    </source>
</evidence>
<dbReference type="PANTHER" id="PTHR30041">
    <property type="entry name" value="ARSENATE REDUCTASE"/>
    <property type="match status" value="1"/>
</dbReference>
<evidence type="ECO:0000313" key="6">
    <source>
        <dbReference type="Proteomes" id="UP000184074"/>
    </source>
</evidence>
<accession>A0A1M5SKG0</accession>
<dbReference type="PROSITE" id="PS51353">
    <property type="entry name" value="ARSC"/>
    <property type="match status" value="1"/>
</dbReference>
<dbReference type="PANTHER" id="PTHR30041:SF4">
    <property type="entry name" value="ARSENATE REDUCTASE"/>
    <property type="match status" value="1"/>
</dbReference>
<dbReference type="NCBIfam" id="TIGR00014">
    <property type="entry name" value="arsC"/>
    <property type="match status" value="1"/>
</dbReference>
<evidence type="ECO:0000256" key="1">
    <source>
        <dbReference type="ARBA" id="ARBA00007198"/>
    </source>
</evidence>
<evidence type="ECO:0000256" key="2">
    <source>
        <dbReference type="ARBA" id="ARBA00023002"/>
    </source>
</evidence>
<name>A0A1M5SKG0_9RHOB</name>
<dbReference type="SUPFAM" id="SSF52833">
    <property type="entry name" value="Thioredoxin-like"/>
    <property type="match status" value="1"/>
</dbReference>
<dbReference type="AlphaFoldDB" id="A0A1M5SKG0"/>
<dbReference type="InterPro" id="IPR006659">
    <property type="entry name" value="Arsenate_reductase"/>
</dbReference>
<dbReference type="RefSeq" id="WP_072902558.1">
    <property type="nucleotide sequence ID" value="NZ_FQXB01000006.1"/>
</dbReference>
<reference evidence="5 6" key="1">
    <citation type="submission" date="2016-11" db="EMBL/GenBank/DDBJ databases">
        <authorList>
            <person name="Jaros S."/>
            <person name="Januszkiewicz K."/>
            <person name="Wedrychowicz H."/>
        </authorList>
    </citation>
    <scope>NUCLEOTIDE SEQUENCE [LARGE SCALE GENOMIC DNA]</scope>
    <source>
        <strain evidence="5 6">DSM 28715</strain>
    </source>
</reference>
<dbReference type="CDD" id="cd03034">
    <property type="entry name" value="ArsC_ArsC"/>
    <property type="match status" value="1"/>
</dbReference>
<gene>
    <name evidence="5" type="ORF">SAMN05444003_3017</name>
</gene>
<dbReference type="GO" id="GO:0008794">
    <property type="term" value="F:arsenate reductase (glutaredoxin) activity"/>
    <property type="evidence" value="ECO:0007669"/>
    <property type="project" value="UniProtKB-UniRule"/>
</dbReference>
<keyword evidence="2 4" id="KW-0560">Oxidoreductase</keyword>
<evidence type="ECO:0000256" key="4">
    <source>
        <dbReference type="RuleBase" id="RU362029"/>
    </source>
</evidence>
<keyword evidence="6" id="KW-1185">Reference proteome</keyword>